<evidence type="ECO:0000313" key="9">
    <source>
        <dbReference type="Proteomes" id="UP000070346"/>
    </source>
</evidence>
<dbReference type="EMBL" id="LSNG01000020">
    <property type="protein sequence ID" value="KXN76510.1"/>
    <property type="molecule type" value="Genomic_DNA"/>
</dbReference>
<dbReference type="GO" id="GO:0016787">
    <property type="term" value="F:hydrolase activity"/>
    <property type="evidence" value="ECO:0007669"/>
    <property type="project" value="UniProtKB-KW"/>
</dbReference>
<dbReference type="PANTHER" id="PTHR38039:SF1">
    <property type="entry name" value="TOXIN YOEB"/>
    <property type="match status" value="1"/>
</dbReference>
<evidence type="ECO:0000313" key="8">
    <source>
        <dbReference type="EMBL" id="KXN76510.1"/>
    </source>
</evidence>
<dbReference type="PANTHER" id="PTHR38039">
    <property type="entry name" value="TOXIN YOEB"/>
    <property type="match status" value="1"/>
</dbReference>
<keyword evidence="5" id="KW-0378">Hydrolase</keyword>
<reference evidence="8 9" key="1">
    <citation type="submission" date="2016-02" db="EMBL/GenBank/DDBJ databases">
        <title>Complete Genome Sequences of Lactobacillus johnsonii Strain W1.</title>
        <authorList>
            <person name="Sun Y."/>
            <person name="Wu X."/>
        </authorList>
    </citation>
    <scope>NUCLEOTIDE SEQUENCE [LARGE SCALE GENOMIC DNA]</scope>
    <source>
        <strain evidence="8 9">W1</strain>
    </source>
</reference>
<evidence type="ECO:0000256" key="7">
    <source>
        <dbReference type="ARBA" id="ARBA00050056"/>
    </source>
</evidence>
<dbReference type="Proteomes" id="UP000070346">
    <property type="component" value="Unassembled WGS sequence"/>
</dbReference>
<organism evidence="8 9">
    <name type="scientific">Lactobacillus johnsonii</name>
    <dbReference type="NCBI Taxonomy" id="33959"/>
    <lineage>
        <taxon>Bacteria</taxon>
        <taxon>Bacillati</taxon>
        <taxon>Bacillota</taxon>
        <taxon>Bacilli</taxon>
        <taxon>Lactobacillales</taxon>
        <taxon>Lactobacillaceae</taxon>
        <taxon>Lactobacillus</taxon>
    </lineage>
</organism>
<dbReference type="GO" id="GO:0045892">
    <property type="term" value="P:negative regulation of DNA-templated transcription"/>
    <property type="evidence" value="ECO:0007669"/>
    <property type="project" value="TreeGrafter"/>
</dbReference>
<dbReference type="InterPro" id="IPR035093">
    <property type="entry name" value="RelE/ParE_toxin_dom_sf"/>
</dbReference>
<comment type="similarity">
    <text evidence="1">Belongs to the YoeB family.</text>
</comment>
<evidence type="ECO:0000256" key="2">
    <source>
        <dbReference type="ARBA" id="ARBA00022649"/>
    </source>
</evidence>
<sequence>MWQVKIRNSAKADLKKLKHSNLKDSFNDIVTQLKEDPYKNNQGFEKLVPPIAKKYSRRLNIQHRVVYSVDDKNKTVNIWSTWSHYE</sequence>
<dbReference type="NCBIfam" id="TIGR02116">
    <property type="entry name" value="toxin_Txe_YoeB"/>
    <property type="match status" value="1"/>
</dbReference>
<evidence type="ECO:0000256" key="4">
    <source>
        <dbReference type="ARBA" id="ARBA00022759"/>
    </source>
</evidence>
<dbReference type="Gene3D" id="3.30.2310.20">
    <property type="entry name" value="RelE-like"/>
    <property type="match status" value="1"/>
</dbReference>
<keyword evidence="4" id="KW-0255">Endonuclease</keyword>
<protein>
    <recommendedName>
        <fullName evidence="7">Endoribonuclease YoeB</fullName>
    </recommendedName>
    <alternativeName>
        <fullName evidence="6">Putative mRNA interferase YoeB</fullName>
    </alternativeName>
</protein>
<dbReference type="OrthoDB" id="9801102at2"/>
<name>A0A9X0J7N2_LACJH</name>
<keyword evidence="3" id="KW-0540">Nuclease</keyword>
<evidence type="ECO:0000256" key="1">
    <source>
        <dbReference type="ARBA" id="ARBA00008172"/>
    </source>
</evidence>
<dbReference type="AlphaFoldDB" id="A0A9X0J7N2"/>
<proteinExistence type="inferred from homology"/>
<gene>
    <name evidence="8" type="ORF">AYJ53_03080</name>
</gene>
<comment type="caution">
    <text evidence="8">The sequence shown here is derived from an EMBL/GenBank/DDBJ whole genome shotgun (WGS) entry which is preliminary data.</text>
</comment>
<evidence type="ECO:0000256" key="6">
    <source>
        <dbReference type="ARBA" id="ARBA00030388"/>
    </source>
</evidence>
<dbReference type="SUPFAM" id="SSF143011">
    <property type="entry name" value="RelE-like"/>
    <property type="match status" value="1"/>
</dbReference>
<evidence type="ECO:0000256" key="5">
    <source>
        <dbReference type="ARBA" id="ARBA00022801"/>
    </source>
</evidence>
<dbReference type="RefSeq" id="WP_061400156.1">
    <property type="nucleotide sequence ID" value="NZ_CABIWE010000008.1"/>
</dbReference>
<evidence type="ECO:0000256" key="3">
    <source>
        <dbReference type="ARBA" id="ARBA00022722"/>
    </source>
</evidence>
<accession>A0A9X0J7N2</accession>
<dbReference type="InterPro" id="IPR009614">
    <property type="entry name" value="YoeB_toxin"/>
</dbReference>
<dbReference type="GO" id="GO:0004519">
    <property type="term" value="F:endonuclease activity"/>
    <property type="evidence" value="ECO:0007669"/>
    <property type="project" value="UniProtKB-KW"/>
</dbReference>
<dbReference type="Pfam" id="PF06769">
    <property type="entry name" value="YoeB_toxin"/>
    <property type="match status" value="1"/>
</dbReference>
<keyword evidence="2" id="KW-1277">Toxin-antitoxin system</keyword>
<dbReference type="GO" id="GO:0006401">
    <property type="term" value="P:RNA catabolic process"/>
    <property type="evidence" value="ECO:0007669"/>
    <property type="project" value="InterPro"/>
</dbReference>